<dbReference type="Proteomes" id="UP000283805">
    <property type="component" value="Unassembled WGS sequence"/>
</dbReference>
<evidence type="ECO:0000256" key="1">
    <source>
        <dbReference type="SAM" id="MobiDB-lite"/>
    </source>
</evidence>
<evidence type="ECO:0000313" key="2">
    <source>
        <dbReference type="EMBL" id="RKD86234.1"/>
    </source>
</evidence>
<gene>
    <name evidence="2" type="ORF">ATJ93_4651</name>
</gene>
<accession>A0A419VVN8</accession>
<comment type="caution">
    <text evidence="2">The sequence shown here is derived from an EMBL/GenBank/DDBJ whole genome shotgun (WGS) entry which is preliminary data.</text>
</comment>
<feature type="region of interest" description="Disordered" evidence="1">
    <location>
        <begin position="119"/>
        <end position="173"/>
    </location>
</feature>
<organism evidence="2 3">
    <name type="scientific">Halopiger aswanensis</name>
    <dbReference type="NCBI Taxonomy" id="148449"/>
    <lineage>
        <taxon>Archaea</taxon>
        <taxon>Methanobacteriati</taxon>
        <taxon>Methanobacteriota</taxon>
        <taxon>Stenosarchaea group</taxon>
        <taxon>Halobacteria</taxon>
        <taxon>Halobacteriales</taxon>
        <taxon>Natrialbaceae</taxon>
        <taxon>Halopiger</taxon>
    </lineage>
</organism>
<evidence type="ECO:0000313" key="3">
    <source>
        <dbReference type="Proteomes" id="UP000283805"/>
    </source>
</evidence>
<proteinExistence type="predicted"/>
<protein>
    <submittedName>
        <fullName evidence="2">Uncharacterized protein</fullName>
    </submittedName>
</protein>
<reference evidence="2 3" key="1">
    <citation type="submission" date="2018-09" db="EMBL/GenBank/DDBJ databases">
        <title>Genomic Encyclopedia of Archaeal and Bacterial Type Strains, Phase II (KMG-II): from individual species to whole genera.</title>
        <authorList>
            <person name="Goeker M."/>
        </authorList>
    </citation>
    <scope>NUCLEOTIDE SEQUENCE [LARGE SCALE GENOMIC DNA]</scope>
    <source>
        <strain evidence="2 3">DSM 13151</strain>
    </source>
</reference>
<dbReference type="EMBL" id="RAPO01000010">
    <property type="protein sequence ID" value="RKD86234.1"/>
    <property type="molecule type" value="Genomic_DNA"/>
</dbReference>
<keyword evidence="3" id="KW-1185">Reference proteome</keyword>
<sequence>MWMESVVMTAMAIQSELETEPEVDPSDLDDESIETAVVELLQAAVGDDIARVDRRGDRIKQLMAAIIVRQQADGEVSSQLHEELASMLRETVQESEDVGVGEVAFALWTELAYIAEKVAGDEDDEDETDGPQSEEGPVPDRDDGSDQQDDDDSNSLLLTGDESEGSVSDPAFQ</sequence>
<dbReference type="AlphaFoldDB" id="A0A419VVN8"/>
<name>A0A419VVN8_9EURY</name>